<dbReference type="InterPro" id="IPR018866">
    <property type="entry name" value="Znf-4CXXC_R1"/>
</dbReference>
<accession>A0AAP0INT8</accession>
<evidence type="ECO:0000256" key="1">
    <source>
        <dbReference type="ARBA" id="ARBA00004123"/>
    </source>
</evidence>
<dbReference type="PANTHER" id="PTHR31169:SF8">
    <property type="entry name" value="ZINC-FINGER DOMAIN OF MONOAMINE-OXIDASE A REPRESSOR R1 PROTEIN"/>
    <property type="match status" value="1"/>
</dbReference>
<feature type="compositionally biased region" description="Basic residues" evidence="10">
    <location>
        <begin position="50"/>
        <end position="59"/>
    </location>
</feature>
<dbReference type="GO" id="GO:0005634">
    <property type="term" value="C:nucleus"/>
    <property type="evidence" value="ECO:0007669"/>
    <property type="project" value="UniProtKB-SubCell"/>
</dbReference>
<evidence type="ECO:0000256" key="9">
    <source>
        <dbReference type="ARBA" id="ARBA00023242"/>
    </source>
</evidence>
<evidence type="ECO:0000313" key="13">
    <source>
        <dbReference type="Proteomes" id="UP001419268"/>
    </source>
</evidence>
<evidence type="ECO:0000259" key="11">
    <source>
        <dbReference type="Pfam" id="PF10497"/>
    </source>
</evidence>
<feature type="region of interest" description="Disordered" evidence="10">
    <location>
        <begin position="1"/>
        <end position="96"/>
    </location>
</feature>
<keyword evidence="13" id="KW-1185">Reference proteome</keyword>
<proteinExistence type="predicted"/>
<feature type="compositionally biased region" description="Basic and acidic residues" evidence="10">
    <location>
        <begin position="29"/>
        <end position="49"/>
    </location>
</feature>
<feature type="compositionally biased region" description="Basic and acidic residues" evidence="10">
    <location>
        <begin position="61"/>
        <end position="74"/>
    </location>
</feature>
<keyword evidence="4" id="KW-1017">Isopeptide bond</keyword>
<feature type="compositionally biased region" description="Basic residues" evidence="10">
    <location>
        <begin position="19"/>
        <end position="28"/>
    </location>
</feature>
<evidence type="ECO:0000256" key="4">
    <source>
        <dbReference type="ARBA" id="ARBA00022499"/>
    </source>
</evidence>
<dbReference type="Proteomes" id="UP001419268">
    <property type="component" value="Unassembled WGS sequence"/>
</dbReference>
<dbReference type="GO" id="GO:0005737">
    <property type="term" value="C:cytoplasm"/>
    <property type="evidence" value="ECO:0007669"/>
    <property type="project" value="UniProtKB-SubCell"/>
</dbReference>
<keyword evidence="5" id="KW-0597">Phosphoprotein</keyword>
<dbReference type="GO" id="GO:0006355">
    <property type="term" value="P:regulation of DNA-templated transcription"/>
    <property type="evidence" value="ECO:0007669"/>
    <property type="project" value="InterPro"/>
</dbReference>
<keyword evidence="7" id="KW-0805">Transcription regulation</keyword>
<evidence type="ECO:0000256" key="5">
    <source>
        <dbReference type="ARBA" id="ARBA00022553"/>
    </source>
</evidence>
<dbReference type="PANTHER" id="PTHR31169">
    <property type="entry name" value="OS05G0300700 PROTEIN"/>
    <property type="match status" value="1"/>
</dbReference>
<dbReference type="EMBL" id="JBBNAG010000007">
    <property type="protein sequence ID" value="KAK9118515.1"/>
    <property type="molecule type" value="Genomic_DNA"/>
</dbReference>
<name>A0AAP0INT8_9MAGN</name>
<evidence type="ECO:0000256" key="7">
    <source>
        <dbReference type="ARBA" id="ARBA00023015"/>
    </source>
</evidence>
<feature type="compositionally biased region" description="Polar residues" evidence="10">
    <location>
        <begin position="340"/>
        <end position="357"/>
    </location>
</feature>
<feature type="compositionally biased region" description="Basic and acidic residues" evidence="10">
    <location>
        <begin position="300"/>
        <end position="309"/>
    </location>
</feature>
<feature type="domain" description="Zinc-finger" evidence="11">
    <location>
        <begin position="98"/>
        <end position="197"/>
    </location>
</feature>
<evidence type="ECO:0000256" key="8">
    <source>
        <dbReference type="ARBA" id="ARBA00023163"/>
    </source>
</evidence>
<comment type="caution">
    <text evidence="12">The sequence shown here is derived from an EMBL/GenBank/DDBJ whole genome shotgun (WGS) entry which is preliminary data.</text>
</comment>
<keyword evidence="8" id="KW-0804">Transcription</keyword>
<comment type="subcellular location">
    <subcellularLocation>
        <location evidence="2">Cytoplasm</location>
    </subcellularLocation>
    <subcellularLocation>
        <location evidence="1">Nucleus</location>
    </subcellularLocation>
</comment>
<reference evidence="12 13" key="1">
    <citation type="submission" date="2024-01" db="EMBL/GenBank/DDBJ databases">
        <title>Genome assemblies of Stephania.</title>
        <authorList>
            <person name="Yang L."/>
        </authorList>
    </citation>
    <scope>NUCLEOTIDE SEQUENCE [LARGE SCALE GENOMIC DNA]</scope>
    <source>
        <strain evidence="12">JXDWG</strain>
        <tissue evidence="12">Leaf</tissue>
    </source>
</reference>
<dbReference type="AlphaFoldDB" id="A0AAP0INT8"/>
<feature type="region of interest" description="Disordered" evidence="10">
    <location>
        <begin position="203"/>
        <end position="358"/>
    </location>
</feature>
<evidence type="ECO:0000313" key="12">
    <source>
        <dbReference type="EMBL" id="KAK9118515.1"/>
    </source>
</evidence>
<dbReference type="Pfam" id="PF10497">
    <property type="entry name" value="zf-4CXXC_R1"/>
    <property type="match status" value="1"/>
</dbReference>
<evidence type="ECO:0000256" key="10">
    <source>
        <dbReference type="SAM" id="MobiDB-lite"/>
    </source>
</evidence>
<sequence length="796" mass="89424">MAVLPPPTSPSNATPTTLQKKRKKKKNPKSGEEQEKEEEKRSDVGVEPKPKRKYNKTKKTQVAEEEKEKEKENGSDSASPRRKRNNSPGVRLVGSRIYDSQNGKTCHQCRQKTMDFSASCKNQKEDKACRFRFCYKCLLNRYGEKAEEMELLGDWKCPKCRGICNCSFCMKRRGHQPTGILSHTAKATGFSSVSEMLQVRGPENISASPKKLPSTKVEASPGVDGEEKYFNDNDDLNLQNKPSGSDYDGRKVKGTKKRKSGNYNTANGNERDDNEADDKKAENAKRFKSCQVPKKAKGNSAKEVKRDISDGDSGSPVVEIDTSEKSCSGHAKNEEELNTRDNSSPTLNQSENCNNVEENPKKMRGLHKVKKNATRVIDAPLPEGIGLKTIAGIDFPVQDIGHALQFLEFCKAFEEVLDLKEGFPESVLHELMHGCGRRSRQYSSIVHFRNQLLGLIQQETGQKSLLTTTTNNGDSWAQGLCKCMFDSHYALKEFPFDCFDIHGEGYKKLDTTKKLRLLNFLCDEALGTENLRSWIDEQNSKAIERRKKAKEKVLAAKEKERGMKCKMQNNIAKAILLKNGAPLSVSEHENLVSKIKSETAEAHARTLEAVDMLQKETSDVVRTSPLFLDKNGHAFWRLRGYSVEPTILCQEIGGGDLTSEEKWFAYDVEQKKAMESYISSLRPLEGEVLKYILVRNFVASANDALLLEVGRAWPIGEGSDSGCRIAIDNFLKKCQDVDNAFLPYLLMACLSFNGFPFDIFNENIETVQVRRALFVNFNAASALQLLKLFCMVSRFV</sequence>
<dbReference type="InterPro" id="IPR040221">
    <property type="entry name" value="CDCA7/CDA7L"/>
</dbReference>
<gene>
    <name evidence="12" type="ORF">Scep_016608</name>
</gene>
<keyword evidence="3" id="KW-0963">Cytoplasm</keyword>
<evidence type="ECO:0000256" key="6">
    <source>
        <dbReference type="ARBA" id="ARBA00022843"/>
    </source>
</evidence>
<evidence type="ECO:0000256" key="2">
    <source>
        <dbReference type="ARBA" id="ARBA00004496"/>
    </source>
</evidence>
<evidence type="ECO:0000256" key="3">
    <source>
        <dbReference type="ARBA" id="ARBA00022490"/>
    </source>
</evidence>
<keyword evidence="9" id="KW-0539">Nucleus</keyword>
<keyword evidence="6" id="KW-0832">Ubl conjugation</keyword>
<organism evidence="12 13">
    <name type="scientific">Stephania cephalantha</name>
    <dbReference type="NCBI Taxonomy" id="152367"/>
    <lineage>
        <taxon>Eukaryota</taxon>
        <taxon>Viridiplantae</taxon>
        <taxon>Streptophyta</taxon>
        <taxon>Embryophyta</taxon>
        <taxon>Tracheophyta</taxon>
        <taxon>Spermatophyta</taxon>
        <taxon>Magnoliopsida</taxon>
        <taxon>Ranunculales</taxon>
        <taxon>Menispermaceae</taxon>
        <taxon>Menispermoideae</taxon>
        <taxon>Cissampelideae</taxon>
        <taxon>Stephania</taxon>
    </lineage>
</organism>
<protein>
    <recommendedName>
        <fullName evidence="11">Zinc-finger domain-containing protein</fullName>
    </recommendedName>
</protein>